<feature type="transmembrane region" description="Helical" evidence="4">
    <location>
        <begin position="174"/>
        <end position="194"/>
    </location>
</feature>
<evidence type="ECO:0000256" key="2">
    <source>
        <dbReference type="ARBA" id="ARBA00022989"/>
    </source>
</evidence>
<evidence type="ECO:0000256" key="1">
    <source>
        <dbReference type="ARBA" id="ARBA00022692"/>
    </source>
</evidence>
<feature type="transmembrane region" description="Helical" evidence="4">
    <location>
        <begin position="151"/>
        <end position="168"/>
    </location>
</feature>
<sequence>MARRNGFKELVLPTIAMAAAQCSTVVVNILVKAASLKGMNYFVFVAYCYILGTLVFLLLASIFNRKTVLPPLKFPLFCRMFLLGVLGFSSQLLGCKGLELGSATLSSSHIMKMYPEEIAVNFFYYLLGTIICLPICLLVEPNLSSWRLSSSLAAVAVLYSGPVVVASFKPTQAIAVVMSFIFLGEAVFLGSVIGS</sequence>
<keyword evidence="1 4" id="KW-0812">Transmembrane</keyword>
<organism evidence="5 6">
    <name type="scientific">Hibiscus syriacus</name>
    <name type="common">Rose of Sharon</name>
    <dbReference type="NCBI Taxonomy" id="106335"/>
    <lineage>
        <taxon>Eukaryota</taxon>
        <taxon>Viridiplantae</taxon>
        <taxon>Streptophyta</taxon>
        <taxon>Embryophyta</taxon>
        <taxon>Tracheophyta</taxon>
        <taxon>Spermatophyta</taxon>
        <taxon>Magnoliopsida</taxon>
        <taxon>eudicotyledons</taxon>
        <taxon>Gunneridae</taxon>
        <taxon>Pentapetalae</taxon>
        <taxon>rosids</taxon>
        <taxon>malvids</taxon>
        <taxon>Malvales</taxon>
        <taxon>Malvaceae</taxon>
        <taxon>Malvoideae</taxon>
        <taxon>Hibiscus</taxon>
    </lineage>
</organism>
<evidence type="ECO:0000256" key="3">
    <source>
        <dbReference type="ARBA" id="ARBA00023136"/>
    </source>
</evidence>
<protein>
    <recommendedName>
        <fullName evidence="7">WAT1-related protein</fullName>
    </recommendedName>
</protein>
<evidence type="ECO:0008006" key="7">
    <source>
        <dbReference type="Google" id="ProtNLM"/>
    </source>
</evidence>
<evidence type="ECO:0000256" key="4">
    <source>
        <dbReference type="SAM" id="Phobius"/>
    </source>
</evidence>
<dbReference type="GO" id="GO:0016020">
    <property type="term" value="C:membrane"/>
    <property type="evidence" value="ECO:0007669"/>
    <property type="project" value="InterPro"/>
</dbReference>
<evidence type="ECO:0000313" key="6">
    <source>
        <dbReference type="Proteomes" id="UP000436088"/>
    </source>
</evidence>
<accession>A0A6A2YSH0</accession>
<dbReference type="PANTHER" id="PTHR31218">
    <property type="entry name" value="WAT1-RELATED PROTEIN"/>
    <property type="match status" value="1"/>
</dbReference>
<gene>
    <name evidence="5" type="ORF">F3Y22_tig00111239pilonHSYRG00035</name>
</gene>
<dbReference type="EMBL" id="VEPZ02001280">
    <property type="protein sequence ID" value="KAE8682421.1"/>
    <property type="molecule type" value="Genomic_DNA"/>
</dbReference>
<reference evidence="5" key="1">
    <citation type="submission" date="2019-09" db="EMBL/GenBank/DDBJ databases">
        <title>Draft genome information of white flower Hibiscus syriacus.</title>
        <authorList>
            <person name="Kim Y.-M."/>
        </authorList>
    </citation>
    <scope>NUCLEOTIDE SEQUENCE [LARGE SCALE GENOMIC DNA]</scope>
    <source>
        <strain evidence="5">YM2019G1</strain>
    </source>
</reference>
<feature type="transmembrane region" description="Helical" evidence="4">
    <location>
        <begin position="41"/>
        <end position="64"/>
    </location>
</feature>
<feature type="transmembrane region" description="Helical" evidence="4">
    <location>
        <begin position="122"/>
        <end position="139"/>
    </location>
</feature>
<dbReference type="GO" id="GO:0022857">
    <property type="term" value="F:transmembrane transporter activity"/>
    <property type="evidence" value="ECO:0007669"/>
    <property type="project" value="InterPro"/>
</dbReference>
<keyword evidence="3 4" id="KW-0472">Membrane</keyword>
<keyword evidence="2 4" id="KW-1133">Transmembrane helix</keyword>
<dbReference type="Proteomes" id="UP000436088">
    <property type="component" value="Unassembled WGS sequence"/>
</dbReference>
<dbReference type="InterPro" id="IPR030184">
    <property type="entry name" value="WAT1-related"/>
</dbReference>
<name>A0A6A2YSH0_HIBSY</name>
<feature type="transmembrane region" description="Helical" evidence="4">
    <location>
        <begin position="76"/>
        <end position="94"/>
    </location>
</feature>
<proteinExistence type="predicted"/>
<keyword evidence="6" id="KW-1185">Reference proteome</keyword>
<evidence type="ECO:0000313" key="5">
    <source>
        <dbReference type="EMBL" id="KAE8682421.1"/>
    </source>
</evidence>
<comment type="caution">
    <text evidence="5">The sequence shown here is derived from an EMBL/GenBank/DDBJ whole genome shotgun (WGS) entry which is preliminary data.</text>
</comment>
<dbReference type="AlphaFoldDB" id="A0A6A2YSH0"/>